<comment type="catalytic activity">
    <reaction evidence="5">
        <text>3'-dephospho-CoA + ATP = ADP + CoA + H(+)</text>
        <dbReference type="Rhea" id="RHEA:18245"/>
        <dbReference type="ChEBI" id="CHEBI:15378"/>
        <dbReference type="ChEBI" id="CHEBI:30616"/>
        <dbReference type="ChEBI" id="CHEBI:57287"/>
        <dbReference type="ChEBI" id="CHEBI:57328"/>
        <dbReference type="ChEBI" id="CHEBI:456216"/>
        <dbReference type="EC" id="2.7.1.24"/>
    </reaction>
</comment>
<keyword evidence="5 7" id="KW-0418">Kinase</keyword>
<dbReference type="PANTHER" id="PTHR10695">
    <property type="entry name" value="DEPHOSPHO-COA KINASE-RELATED"/>
    <property type="match status" value="1"/>
</dbReference>
<organism evidence="7 8">
    <name type="scientific">Coprobacter tertius</name>
    <dbReference type="NCBI Taxonomy" id="2944915"/>
    <lineage>
        <taxon>Bacteria</taxon>
        <taxon>Pseudomonadati</taxon>
        <taxon>Bacteroidota</taxon>
        <taxon>Bacteroidia</taxon>
        <taxon>Bacteroidales</taxon>
        <taxon>Barnesiellaceae</taxon>
        <taxon>Coprobacter</taxon>
    </lineage>
</organism>
<gene>
    <name evidence="5 7" type="primary">coaE</name>
    <name evidence="7" type="ORF">NMU02_07030</name>
</gene>
<keyword evidence="5 7" id="KW-0808">Transferase</keyword>
<comment type="subcellular location">
    <subcellularLocation>
        <location evidence="5">Cytoplasm</location>
    </subcellularLocation>
</comment>
<dbReference type="HAMAP" id="MF_00376">
    <property type="entry name" value="Dephospho_CoA_kinase"/>
    <property type="match status" value="1"/>
</dbReference>
<keyword evidence="5" id="KW-0963">Cytoplasm</keyword>
<keyword evidence="3 5" id="KW-0067">ATP-binding</keyword>
<sequence>MVTIGITGGIGSGKSLVSRFIRLCGYPVYDTDIKARKLMEESVTIRSGLTGLLGDVYTGNTLDRAQVASAIFGNDDLRKQVNSIVHPVVRQDFEEWTLTRNKEFVFLESAILFESGLEQLLDKVWTVTAPVELRITRVMNRNRCTREDVLARIEAQMDEEEKCRRADVIIYNDDCSAVIPQILAQLSSM</sequence>
<evidence type="ECO:0000256" key="2">
    <source>
        <dbReference type="ARBA" id="ARBA00022741"/>
    </source>
</evidence>
<dbReference type="PROSITE" id="PS51219">
    <property type="entry name" value="DPCK"/>
    <property type="match status" value="1"/>
</dbReference>
<dbReference type="EMBL" id="JANDHW010000005">
    <property type="protein sequence ID" value="MCP9611842.1"/>
    <property type="molecule type" value="Genomic_DNA"/>
</dbReference>
<dbReference type="Gene3D" id="3.40.50.300">
    <property type="entry name" value="P-loop containing nucleotide triphosphate hydrolases"/>
    <property type="match status" value="1"/>
</dbReference>
<name>A0ABT1MGT5_9BACT</name>
<dbReference type="PANTHER" id="PTHR10695:SF46">
    <property type="entry name" value="BIFUNCTIONAL COENZYME A SYNTHASE-RELATED"/>
    <property type="match status" value="1"/>
</dbReference>
<dbReference type="CDD" id="cd02022">
    <property type="entry name" value="DPCK"/>
    <property type="match status" value="1"/>
</dbReference>
<evidence type="ECO:0000256" key="3">
    <source>
        <dbReference type="ARBA" id="ARBA00022840"/>
    </source>
</evidence>
<comment type="pathway">
    <text evidence="5">Cofactor biosynthesis; coenzyme A biosynthesis; CoA from (R)-pantothenate: step 5/5.</text>
</comment>
<keyword evidence="8" id="KW-1185">Reference proteome</keyword>
<dbReference type="NCBIfam" id="TIGR00152">
    <property type="entry name" value="dephospho-CoA kinase"/>
    <property type="match status" value="1"/>
</dbReference>
<dbReference type="SUPFAM" id="SSF52540">
    <property type="entry name" value="P-loop containing nucleoside triphosphate hydrolases"/>
    <property type="match status" value="1"/>
</dbReference>
<evidence type="ECO:0000256" key="5">
    <source>
        <dbReference type="HAMAP-Rule" id="MF_00376"/>
    </source>
</evidence>
<dbReference type="InterPro" id="IPR001977">
    <property type="entry name" value="Depp_CoAkinase"/>
</dbReference>
<comment type="function">
    <text evidence="5">Catalyzes the phosphorylation of the 3'-hydroxyl group of dephosphocoenzyme A to form coenzyme A.</text>
</comment>
<dbReference type="GO" id="GO:0004140">
    <property type="term" value="F:dephospho-CoA kinase activity"/>
    <property type="evidence" value="ECO:0007669"/>
    <property type="project" value="UniProtKB-EC"/>
</dbReference>
<comment type="caution">
    <text evidence="7">The sequence shown here is derived from an EMBL/GenBank/DDBJ whole genome shotgun (WGS) entry which is preliminary data.</text>
</comment>
<keyword evidence="2 5" id="KW-0547">Nucleotide-binding</keyword>
<evidence type="ECO:0000313" key="8">
    <source>
        <dbReference type="Proteomes" id="UP001205603"/>
    </source>
</evidence>
<evidence type="ECO:0000313" key="7">
    <source>
        <dbReference type="EMBL" id="MCP9611842.1"/>
    </source>
</evidence>
<dbReference type="RefSeq" id="WP_255026898.1">
    <property type="nucleotide sequence ID" value="NZ_JANDHW010000005.1"/>
</dbReference>
<dbReference type="InterPro" id="IPR027417">
    <property type="entry name" value="P-loop_NTPase"/>
</dbReference>
<protein>
    <recommendedName>
        <fullName evidence="5 6">Dephospho-CoA kinase</fullName>
        <ecNumber evidence="5 6">2.7.1.24</ecNumber>
    </recommendedName>
    <alternativeName>
        <fullName evidence="5">Dephosphocoenzyme A kinase</fullName>
    </alternativeName>
</protein>
<proteinExistence type="inferred from homology"/>
<evidence type="ECO:0000256" key="6">
    <source>
        <dbReference type="NCBIfam" id="TIGR00152"/>
    </source>
</evidence>
<evidence type="ECO:0000256" key="4">
    <source>
        <dbReference type="ARBA" id="ARBA00022993"/>
    </source>
</evidence>
<comment type="similarity">
    <text evidence="1 5">Belongs to the CoaE family.</text>
</comment>
<keyword evidence="4 5" id="KW-0173">Coenzyme A biosynthesis</keyword>
<dbReference type="EC" id="2.7.1.24" evidence="5 6"/>
<accession>A0ABT1MGT5</accession>
<dbReference type="Proteomes" id="UP001205603">
    <property type="component" value="Unassembled WGS sequence"/>
</dbReference>
<evidence type="ECO:0000256" key="1">
    <source>
        <dbReference type="ARBA" id="ARBA00009018"/>
    </source>
</evidence>
<reference evidence="7 8" key="1">
    <citation type="submission" date="2022-07" db="EMBL/GenBank/DDBJ databases">
        <title>Fecal culturing of patients with breast cancer.</title>
        <authorList>
            <person name="Teng N.M.Y."/>
            <person name="Kiu R."/>
            <person name="Evans R."/>
            <person name="Baker D.J."/>
            <person name="Zenner C."/>
            <person name="Robinson S.D."/>
            <person name="Hall L.J."/>
        </authorList>
    </citation>
    <scope>NUCLEOTIDE SEQUENCE [LARGE SCALE GENOMIC DNA]</scope>
    <source>
        <strain evidence="7 8">LH1063</strain>
    </source>
</reference>
<dbReference type="Pfam" id="PF01121">
    <property type="entry name" value="CoaE"/>
    <property type="match status" value="1"/>
</dbReference>
<feature type="binding site" evidence="5">
    <location>
        <begin position="11"/>
        <end position="16"/>
    </location>
    <ligand>
        <name>ATP</name>
        <dbReference type="ChEBI" id="CHEBI:30616"/>
    </ligand>
</feature>